<dbReference type="AlphaFoldDB" id="A0A318SMG1"/>
<comment type="caution">
    <text evidence="1">The sequence shown here is derived from an EMBL/GenBank/DDBJ whole genome shotgun (WGS) entry which is preliminary data.</text>
</comment>
<evidence type="ECO:0000313" key="1">
    <source>
        <dbReference type="EMBL" id="PYE53660.1"/>
    </source>
</evidence>
<name>A0A318SMG1_9DEIO</name>
<gene>
    <name evidence="1" type="ORF">DES52_108191</name>
</gene>
<reference evidence="1 2" key="1">
    <citation type="submission" date="2018-06" db="EMBL/GenBank/DDBJ databases">
        <title>Genomic Encyclopedia of Type Strains, Phase IV (KMG-IV): sequencing the most valuable type-strain genomes for metagenomic binning, comparative biology and taxonomic classification.</title>
        <authorList>
            <person name="Goeker M."/>
        </authorList>
    </citation>
    <scope>NUCLEOTIDE SEQUENCE [LARGE SCALE GENOMIC DNA]</scope>
    <source>
        <strain evidence="1 2">DSM 18048</strain>
    </source>
</reference>
<proteinExistence type="predicted"/>
<evidence type="ECO:0000313" key="2">
    <source>
        <dbReference type="Proteomes" id="UP000248326"/>
    </source>
</evidence>
<dbReference type="EMBL" id="QJSX01000008">
    <property type="protein sequence ID" value="PYE53660.1"/>
    <property type="molecule type" value="Genomic_DNA"/>
</dbReference>
<dbReference type="Proteomes" id="UP000248326">
    <property type="component" value="Unassembled WGS sequence"/>
</dbReference>
<keyword evidence="2" id="KW-1185">Reference proteome</keyword>
<organism evidence="1 2">
    <name type="scientific">Deinococcus yavapaiensis KR-236</name>
    <dbReference type="NCBI Taxonomy" id="694435"/>
    <lineage>
        <taxon>Bacteria</taxon>
        <taxon>Thermotogati</taxon>
        <taxon>Deinococcota</taxon>
        <taxon>Deinococci</taxon>
        <taxon>Deinococcales</taxon>
        <taxon>Deinococcaceae</taxon>
        <taxon>Deinococcus</taxon>
    </lineage>
</organism>
<accession>A0A318SMG1</accession>
<sequence>MVGFQFARRRSTFIPSWRVRTWFTQRRSKNTPHPPSVLDQTIQRGSAPMPTIAYWRSSHHPRPSPRFFGQAASFGAAMEACEAAHGRVLEWQEVDRGHYTARATDFVYTVRFEA</sequence>
<protein>
    <submittedName>
        <fullName evidence="1">Uncharacterized protein</fullName>
    </submittedName>
</protein>